<sequence length="472" mass="54978">MSVDPSVLRLTRGEVNLMRGMGWFESVHQNAATYLLRDVARRKNFGYHGLFYFKDLLHHPRRHRFRNGVPGGQILHKRRNEDDSGDRWILTDWNENQLYMYDSFVQKDPEIVGHLLVRVQGLIPGPRGTKITAFYPRVQQQSNGYDCGPHAIASAVEIVSGNNNAASTNFNRDMIRSHICKIKNRLTDAKLELEERENKMEMEVQKAIGDLCRIQSENKELLHKRDCIRKEAPLIEQEWDQKLDAVRERREEANQRHRFNKDNKAYKVEEYHGRTAKLKEAITAAQNEVDRAYCKLRAVDEVSESVKDIHRNVTHKHAKQAQIMEDMKAQTGNFEKDATERNVRLNQKYRDKENEFEQAVRKAEKELAEAIEGLKKQETVYENFANEKATVERSADQVFIDAKNAEKLLIRVQNRLHDEKQKLADVEGRYKCVLKFKERLTAAGITPHLYLDKIRQQIKDATMELEALRSGC</sequence>
<comment type="caution">
    <text evidence="2">The sequence shown here is derived from an EMBL/GenBank/DDBJ whole genome shotgun (WGS) entry which is preliminary data.</text>
</comment>
<feature type="coiled-coil region" evidence="1">
    <location>
        <begin position="335"/>
        <end position="471"/>
    </location>
</feature>
<protein>
    <recommendedName>
        <fullName evidence="4">Ubiquitin-like protease family profile domain-containing protein</fullName>
    </recommendedName>
</protein>
<dbReference type="EMBL" id="BDGG01000001">
    <property type="protein sequence ID" value="GAU87207.1"/>
    <property type="molecule type" value="Genomic_DNA"/>
</dbReference>
<name>A0A1D1UIZ8_RAMVA</name>
<dbReference type="AlphaFoldDB" id="A0A1D1UIZ8"/>
<gene>
    <name evidence="2" type="primary">RvY_00090-1</name>
    <name evidence="2" type="synonym">RvY_00090.1</name>
    <name evidence="2" type="ORF">RvY_00090</name>
</gene>
<organism evidence="2 3">
    <name type="scientific">Ramazzottius varieornatus</name>
    <name type="common">Water bear</name>
    <name type="synonym">Tardigrade</name>
    <dbReference type="NCBI Taxonomy" id="947166"/>
    <lineage>
        <taxon>Eukaryota</taxon>
        <taxon>Metazoa</taxon>
        <taxon>Ecdysozoa</taxon>
        <taxon>Tardigrada</taxon>
        <taxon>Eutardigrada</taxon>
        <taxon>Parachela</taxon>
        <taxon>Hypsibioidea</taxon>
        <taxon>Ramazzottiidae</taxon>
        <taxon>Ramazzottius</taxon>
    </lineage>
</organism>
<keyword evidence="3" id="KW-1185">Reference proteome</keyword>
<feature type="coiled-coil region" evidence="1">
    <location>
        <begin position="183"/>
        <end position="210"/>
    </location>
</feature>
<evidence type="ECO:0000313" key="3">
    <source>
        <dbReference type="Proteomes" id="UP000186922"/>
    </source>
</evidence>
<feature type="coiled-coil region" evidence="1">
    <location>
        <begin position="236"/>
        <end position="288"/>
    </location>
</feature>
<dbReference type="OrthoDB" id="10637900at2759"/>
<dbReference type="InterPro" id="IPR038765">
    <property type="entry name" value="Papain-like_cys_pep_sf"/>
</dbReference>
<evidence type="ECO:0000313" key="2">
    <source>
        <dbReference type="EMBL" id="GAU87207.1"/>
    </source>
</evidence>
<dbReference type="SUPFAM" id="SSF54001">
    <property type="entry name" value="Cysteine proteinases"/>
    <property type="match status" value="1"/>
</dbReference>
<keyword evidence="1" id="KW-0175">Coiled coil</keyword>
<reference evidence="2 3" key="1">
    <citation type="journal article" date="2016" name="Nat. Commun.">
        <title>Extremotolerant tardigrade genome and improved radiotolerance of human cultured cells by tardigrade-unique protein.</title>
        <authorList>
            <person name="Hashimoto T."/>
            <person name="Horikawa D.D."/>
            <person name="Saito Y."/>
            <person name="Kuwahara H."/>
            <person name="Kozuka-Hata H."/>
            <person name="Shin-I T."/>
            <person name="Minakuchi Y."/>
            <person name="Ohishi K."/>
            <person name="Motoyama A."/>
            <person name="Aizu T."/>
            <person name="Enomoto A."/>
            <person name="Kondo K."/>
            <person name="Tanaka S."/>
            <person name="Hara Y."/>
            <person name="Koshikawa S."/>
            <person name="Sagara H."/>
            <person name="Miura T."/>
            <person name="Yokobori S."/>
            <person name="Miyagawa K."/>
            <person name="Suzuki Y."/>
            <person name="Kubo T."/>
            <person name="Oyama M."/>
            <person name="Kohara Y."/>
            <person name="Fujiyama A."/>
            <person name="Arakawa K."/>
            <person name="Katayama T."/>
            <person name="Toyoda A."/>
            <person name="Kunieda T."/>
        </authorList>
    </citation>
    <scope>NUCLEOTIDE SEQUENCE [LARGE SCALE GENOMIC DNA]</scope>
    <source>
        <strain evidence="2 3">YOKOZUNA-1</strain>
    </source>
</reference>
<accession>A0A1D1UIZ8</accession>
<evidence type="ECO:0008006" key="4">
    <source>
        <dbReference type="Google" id="ProtNLM"/>
    </source>
</evidence>
<proteinExistence type="predicted"/>
<dbReference type="Gene3D" id="3.40.395.10">
    <property type="entry name" value="Adenoviral Proteinase, Chain A"/>
    <property type="match status" value="1"/>
</dbReference>
<dbReference type="Proteomes" id="UP000186922">
    <property type="component" value="Unassembled WGS sequence"/>
</dbReference>
<evidence type="ECO:0000256" key="1">
    <source>
        <dbReference type="SAM" id="Coils"/>
    </source>
</evidence>